<dbReference type="GO" id="GO:0016747">
    <property type="term" value="F:acyltransferase activity, transferring groups other than amino-acyl groups"/>
    <property type="evidence" value="ECO:0007669"/>
    <property type="project" value="InterPro"/>
</dbReference>
<keyword evidence="2" id="KW-0808">Transferase</keyword>
<feature type="domain" description="N-acetyltransferase" evidence="1">
    <location>
        <begin position="4"/>
        <end position="152"/>
    </location>
</feature>
<sequence length="152" mass="17629">MNNFKIRKALVEDLNAIIEMLADDDLGNKREDINELTPYLSAYLRIYSDPNQELMVMTDYNQKVIGTFQLTMIPYLTYQGGIRAQIEAVRVNKDYRGQGFGQKMFNWAIERAKINGAHLIQLTTDKNRIEALEFYKSLGFINSHEGMKLHFT</sequence>
<dbReference type="InterPro" id="IPR000182">
    <property type="entry name" value="GNAT_dom"/>
</dbReference>
<dbReference type="PROSITE" id="PS51186">
    <property type="entry name" value="GNAT"/>
    <property type="match status" value="1"/>
</dbReference>
<dbReference type="Pfam" id="PF00583">
    <property type="entry name" value="Acetyltransf_1"/>
    <property type="match status" value="1"/>
</dbReference>
<keyword evidence="3" id="KW-1185">Reference proteome</keyword>
<dbReference type="Proteomes" id="UP000298616">
    <property type="component" value="Chromosome"/>
</dbReference>
<dbReference type="SUPFAM" id="SSF55729">
    <property type="entry name" value="Acyl-CoA N-acyltransferases (Nat)"/>
    <property type="match status" value="1"/>
</dbReference>
<gene>
    <name evidence="2" type="ORF">DCC35_05700</name>
</gene>
<dbReference type="CDD" id="cd04301">
    <property type="entry name" value="NAT_SF"/>
    <property type="match status" value="1"/>
</dbReference>
<reference evidence="2 3" key="1">
    <citation type="submission" date="2018-04" db="EMBL/GenBank/DDBJ databases">
        <title>Complete genome uncultured novel isolate.</title>
        <authorList>
            <person name="Merlino G."/>
        </authorList>
    </citation>
    <scope>NUCLEOTIDE SEQUENCE [LARGE SCALE GENOMIC DNA]</scope>
    <source>
        <strain evidence="3">R1DC9</strain>
    </source>
</reference>
<name>A0A4D7JGQ3_9BACT</name>
<accession>A0A4D7JGQ3</accession>
<protein>
    <submittedName>
        <fullName evidence="2">GNAT family N-acetyltransferase</fullName>
    </submittedName>
</protein>
<dbReference type="KEGG" id="fpf:DCC35_05700"/>
<dbReference type="PANTHER" id="PTHR43617:SF34">
    <property type="entry name" value="PUTATIVE-RELATED"/>
    <property type="match status" value="1"/>
</dbReference>
<dbReference type="Gene3D" id="3.40.630.30">
    <property type="match status" value="1"/>
</dbReference>
<evidence type="ECO:0000313" key="2">
    <source>
        <dbReference type="EMBL" id="QCK14273.1"/>
    </source>
</evidence>
<dbReference type="OrthoDB" id="9789603at2"/>
<dbReference type="InterPro" id="IPR016181">
    <property type="entry name" value="Acyl_CoA_acyltransferase"/>
</dbReference>
<dbReference type="PANTHER" id="PTHR43617">
    <property type="entry name" value="L-AMINO ACID N-ACETYLTRANSFERASE"/>
    <property type="match status" value="1"/>
</dbReference>
<dbReference type="AlphaFoldDB" id="A0A4D7JGQ3"/>
<organism evidence="2 3">
    <name type="scientific">Mangrovivirga cuniculi</name>
    <dbReference type="NCBI Taxonomy" id="2715131"/>
    <lineage>
        <taxon>Bacteria</taxon>
        <taxon>Pseudomonadati</taxon>
        <taxon>Bacteroidota</taxon>
        <taxon>Cytophagia</taxon>
        <taxon>Cytophagales</taxon>
        <taxon>Mangrovivirgaceae</taxon>
        <taxon>Mangrovivirga</taxon>
    </lineage>
</organism>
<evidence type="ECO:0000259" key="1">
    <source>
        <dbReference type="PROSITE" id="PS51186"/>
    </source>
</evidence>
<dbReference type="InterPro" id="IPR050276">
    <property type="entry name" value="MshD_Acetyltransferase"/>
</dbReference>
<proteinExistence type="predicted"/>
<evidence type="ECO:0000313" key="3">
    <source>
        <dbReference type="Proteomes" id="UP000298616"/>
    </source>
</evidence>
<dbReference type="RefSeq" id="WP_137089863.1">
    <property type="nucleotide sequence ID" value="NZ_CP028923.1"/>
</dbReference>
<dbReference type="EMBL" id="CP028923">
    <property type="protein sequence ID" value="QCK14273.1"/>
    <property type="molecule type" value="Genomic_DNA"/>
</dbReference>